<comment type="caution">
    <text evidence="3">The sequence shown here is derived from an EMBL/GenBank/DDBJ whole genome shotgun (WGS) entry which is preliminary data.</text>
</comment>
<dbReference type="InterPro" id="IPR028098">
    <property type="entry name" value="Glyco_trans_4-like_N"/>
</dbReference>
<reference evidence="3 4" key="1">
    <citation type="journal article" date="2016" name="Nat. Commun.">
        <title>Thousands of microbial genomes shed light on interconnected biogeochemical processes in an aquifer system.</title>
        <authorList>
            <person name="Anantharaman K."/>
            <person name="Brown C.T."/>
            <person name="Hug L.A."/>
            <person name="Sharon I."/>
            <person name="Castelle C.J."/>
            <person name="Probst A.J."/>
            <person name="Thomas B.C."/>
            <person name="Singh A."/>
            <person name="Wilkins M.J."/>
            <person name="Karaoz U."/>
            <person name="Brodie E.L."/>
            <person name="Williams K.H."/>
            <person name="Hubbard S.S."/>
            <person name="Banfield J.F."/>
        </authorList>
    </citation>
    <scope>NUCLEOTIDE SEQUENCE [LARGE SCALE GENOMIC DNA]</scope>
</reference>
<evidence type="ECO:0000313" key="3">
    <source>
        <dbReference type="EMBL" id="OGC16641.1"/>
    </source>
</evidence>
<dbReference type="EMBL" id="MEUA01000005">
    <property type="protein sequence ID" value="OGC16641.1"/>
    <property type="molecule type" value="Genomic_DNA"/>
</dbReference>
<dbReference type="CDD" id="cd03801">
    <property type="entry name" value="GT4_PimA-like"/>
    <property type="match status" value="1"/>
</dbReference>
<evidence type="ECO:0000313" key="4">
    <source>
        <dbReference type="Proteomes" id="UP000177905"/>
    </source>
</evidence>
<evidence type="ECO:0008006" key="5">
    <source>
        <dbReference type="Google" id="ProtNLM"/>
    </source>
</evidence>
<protein>
    <recommendedName>
        <fullName evidence="5">Glycosyl transferase family 1 domain-containing protein</fullName>
    </recommendedName>
</protein>
<feature type="domain" description="Glycosyl transferase family 1" evidence="1">
    <location>
        <begin position="194"/>
        <end position="376"/>
    </location>
</feature>
<proteinExistence type="predicted"/>
<dbReference type="AlphaFoldDB" id="A0A1F4S8B5"/>
<dbReference type="SUPFAM" id="SSF53756">
    <property type="entry name" value="UDP-Glycosyltransferase/glycogen phosphorylase"/>
    <property type="match status" value="1"/>
</dbReference>
<gene>
    <name evidence="3" type="ORF">A2290_03435</name>
</gene>
<sequence length="408" mass="47075">MKKNRKKIAYLGHGLYYGGATTSLYLLIKSIDNNEYEKNLYITSCKSEQMKKDFLKHCEKIELIKMPHIYNDQAGGRTSLLSFYLKKLYKPKALVGLLKKEEIDILHVNSSVFPHVHKFIKKHSNIKIVTHVREMIPKYGFGIVQKYMINQIMKYSDAIITISDNEAQNFIGHPNLHIIPNPFDFSKIDKIQSTFREDNQIKNETVLVGMMGQFHKSKGHFDFLKALKIIIDRKETKYPFLFVLLGIYPQLPIWKRVVKRLVFRSNYRQEVLKYIKDNNIGEHVMMVPYSYEVFNILEAIDIIVRPSLAGDPWGRDIIESMACSKPIVATGTSDFFIKDGLSGYLIPSGHPEKIAEKVIDLINDSSLRNDLGKQGYLKVRAMCDISEYGVKIAQIYKSLLNNKELLIT</sequence>
<accession>A0A1F4S8B5</accession>
<dbReference type="Pfam" id="PF13439">
    <property type="entry name" value="Glyco_transf_4"/>
    <property type="match status" value="1"/>
</dbReference>
<organism evidence="3 4">
    <name type="scientific">candidate division WOR-1 bacterium RIFOXYB2_FULL_36_35</name>
    <dbReference type="NCBI Taxonomy" id="1802578"/>
    <lineage>
        <taxon>Bacteria</taxon>
        <taxon>Bacillati</taxon>
        <taxon>Saganbacteria</taxon>
    </lineage>
</organism>
<name>A0A1F4S8B5_UNCSA</name>
<dbReference type="InterPro" id="IPR001296">
    <property type="entry name" value="Glyco_trans_1"/>
</dbReference>
<dbReference type="PANTHER" id="PTHR12526:SF638">
    <property type="entry name" value="SPORE COAT PROTEIN SA"/>
    <property type="match status" value="1"/>
</dbReference>
<dbReference type="PANTHER" id="PTHR12526">
    <property type="entry name" value="GLYCOSYLTRANSFERASE"/>
    <property type="match status" value="1"/>
</dbReference>
<dbReference type="GO" id="GO:0016757">
    <property type="term" value="F:glycosyltransferase activity"/>
    <property type="evidence" value="ECO:0007669"/>
    <property type="project" value="InterPro"/>
</dbReference>
<evidence type="ECO:0000259" key="1">
    <source>
        <dbReference type="Pfam" id="PF00534"/>
    </source>
</evidence>
<dbReference type="Pfam" id="PF00534">
    <property type="entry name" value="Glycos_transf_1"/>
    <property type="match status" value="1"/>
</dbReference>
<feature type="domain" description="Glycosyltransferase subfamily 4-like N-terminal" evidence="2">
    <location>
        <begin position="18"/>
        <end position="185"/>
    </location>
</feature>
<evidence type="ECO:0000259" key="2">
    <source>
        <dbReference type="Pfam" id="PF13439"/>
    </source>
</evidence>
<dbReference type="Proteomes" id="UP000177905">
    <property type="component" value="Unassembled WGS sequence"/>
</dbReference>
<dbReference type="Gene3D" id="3.40.50.2000">
    <property type="entry name" value="Glycogen Phosphorylase B"/>
    <property type="match status" value="2"/>
</dbReference>